<dbReference type="RefSeq" id="XP_049317924.1">
    <property type="nucleotide sequence ID" value="XM_049461967.1"/>
</dbReference>
<dbReference type="PANTHER" id="PTHR46704:SF9">
    <property type="entry name" value="BHLH DOMAIN-CONTAINING PROTEIN"/>
    <property type="match status" value="1"/>
</dbReference>
<reference evidence="2" key="1">
    <citation type="submission" date="2025-08" db="UniProtKB">
        <authorList>
            <consortium name="RefSeq"/>
        </authorList>
    </citation>
    <scope>IDENTIFICATION</scope>
    <source>
        <tissue evidence="2">Adult</tissue>
    </source>
</reference>
<sequence>MLGHMHHIPNDSRVWMLTGTGNNLRYVDLTKIHTKLGDSICESLPGFHAITGCDYNSDFFRKGKLGPYKILITTEKYQKAFIKFGDTQLFEDDSEIQSTFDIIQQFICDIYNVGTIIDVDAARLQLFINNYTVCDVNEAFQRKKICNFDGNSLPPCKSELFQQFRRANYISSIWNNAHKKIPSIHEPANNGWVQVNSQYNFKWFEGDQLPNFVSDALQTISETNEEDDTDNEPEDIWCSSDEEYEENYEIILIMKAMKNVYNFI</sequence>
<organism evidence="1 2">
    <name type="scientific">Bactrocera dorsalis</name>
    <name type="common">Oriental fruit fly</name>
    <name type="synonym">Dacus dorsalis</name>
    <dbReference type="NCBI Taxonomy" id="27457"/>
    <lineage>
        <taxon>Eukaryota</taxon>
        <taxon>Metazoa</taxon>
        <taxon>Ecdysozoa</taxon>
        <taxon>Arthropoda</taxon>
        <taxon>Hexapoda</taxon>
        <taxon>Insecta</taxon>
        <taxon>Pterygota</taxon>
        <taxon>Neoptera</taxon>
        <taxon>Endopterygota</taxon>
        <taxon>Diptera</taxon>
        <taxon>Brachycera</taxon>
        <taxon>Muscomorpha</taxon>
        <taxon>Tephritoidea</taxon>
        <taxon>Tephritidae</taxon>
        <taxon>Bactrocera</taxon>
        <taxon>Bactrocera</taxon>
    </lineage>
</organism>
<gene>
    <name evidence="2" type="primary">LOC125780191</name>
</gene>
<dbReference type="GeneID" id="125780191"/>
<keyword evidence="1" id="KW-1185">Reference proteome</keyword>
<protein>
    <submittedName>
        <fullName evidence="2">Uncharacterized protein LOC125780191</fullName>
    </submittedName>
</protein>
<evidence type="ECO:0000313" key="1">
    <source>
        <dbReference type="Proteomes" id="UP001652620"/>
    </source>
</evidence>
<name>A0ABM3K8X3_BACDO</name>
<accession>A0ABM3K8X3</accession>
<dbReference type="Proteomes" id="UP001652620">
    <property type="component" value="Unplaced"/>
</dbReference>
<dbReference type="PANTHER" id="PTHR46704">
    <property type="entry name" value="CXC DOMAIN-CONTAINING PROTEIN-RELATED"/>
    <property type="match status" value="1"/>
</dbReference>
<evidence type="ECO:0000313" key="2">
    <source>
        <dbReference type="RefSeq" id="XP_049317924.1"/>
    </source>
</evidence>
<proteinExistence type="predicted"/>